<keyword evidence="9" id="KW-0460">Magnesium</keyword>
<reference evidence="12 13" key="1">
    <citation type="journal article" date="2012" name="Int. J. Syst. Evol. Microbiol.">
        <title>Vibrio caribbeanicus sp. nov., isolated from the marine sponge Scleritoderma cyanea.</title>
        <authorList>
            <person name="Hoffmann M."/>
            <person name="Monday S.R."/>
            <person name="Allard M.W."/>
            <person name="Strain E.A."/>
            <person name="Whittaker P."/>
            <person name="Naum M."/>
            <person name="McCarthy P.J."/>
            <person name="Lopez J.V."/>
            <person name="Fischer M."/>
            <person name="Brown E.W."/>
        </authorList>
    </citation>
    <scope>NUCLEOTIDE SEQUENCE [LARGE SCALE GENOMIC DNA]</scope>
    <source>
        <strain evidence="12 13">ATCC 19109</strain>
    </source>
</reference>
<evidence type="ECO:0000256" key="4">
    <source>
        <dbReference type="ARBA" id="ARBA00005533"/>
    </source>
</evidence>
<evidence type="ECO:0000256" key="5">
    <source>
        <dbReference type="ARBA" id="ARBA00012029"/>
    </source>
</evidence>
<accession>A0ABP2LJE6</accession>
<dbReference type="Pfam" id="PF21315">
    <property type="entry name" value="FAN1_HTH"/>
    <property type="match status" value="1"/>
</dbReference>
<evidence type="ECO:0000259" key="11">
    <source>
        <dbReference type="SMART" id="SM00990"/>
    </source>
</evidence>
<dbReference type="EMBL" id="AFWI01000160">
    <property type="protein sequence ID" value="EGU53583.1"/>
    <property type="molecule type" value="Genomic_DNA"/>
</dbReference>
<comment type="caution">
    <text evidence="12">The sequence shown here is derived from an EMBL/GenBank/DDBJ whole genome shotgun (WGS) entry which is preliminary data.</text>
</comment>
<evidence type="ECO:0000256" key="7">
    <source>
        <dbReference type="ARBA" id="ARBA00022723"/>
    </source>
</evidence>
<evidence type="ECO:0000256" key="2">
    <source>
        <dbReference type="ARBA" id="ARBA00001936"/>
    </source>
</evidence>
<dbReference type="Proteomes" id="UP000003836">
    <property type="component" value="Unassembled WGS sequence"/>
</dbReference>
<keyword evidence="10" id="KW-0464">Manganese</keyword>
<dbReference type="EC" id="3.1.4.1" evidence="5"/>
<keyword evidence="6" id="KW-0540">Nuclease</keyword>
<sequence>MYLAVMSDPIELAPDYYLHNFTKLITHALDWYPDLLTESELNWLRSFKQLDKSSKCLLVRLLSRKGEWFRSDKLNYPEIGDITRCLESLQLVDFITINHDVCALTFASELLTKPELCSLFTFSNNAARKEQLLSQIEQKPFTRFDDINFVVIRLNYSEVINVLLALFFANTHQDLSQFVLDDLGLHQFENYQLSDQRRFFSSRTELNQLLHLSDLHGRYIDSDRKDSSSLLALLGEIEHPFSHNYIERKRQHLINDMSRDLERLGKLEECLEWFAKTSLPPSRERQARVHDKLDNIDDMSDVVTEMSLQPVDVAELETTHKLEQRLKRKQGLRVPREKKPDIHEYHLELDLSQQRVELAVKSHFEQLGYQVFYTENLLLNGLFGLAFWDVVFAPIEGAFINRYQHRPLDLYHADFAIKRQALIDQAFYTLERDGLNALVTTYHQKYGLANPFVHWAGFDLELLEACIKHIPNHMALSLFKVMLKDLKLYRSGMPDLILFKQGQFEWVEVKGPGDKLQDNQWRWFKHFIELKVPFSVAYVKEALYSANSEKNIT</sequence>
<evidence type="ECO:0000256" key="10">
    <source>
        <dbReference type="ARBA" id="ARBA00023211"/>
    </source>
</evidence>
<keyword evidence="8" id="KW-0378">Hydrolase</keyword>
<dbReference type="SMART" id="SM00990">
    <property type="entry name" value="VRR_NUC"/>
    <property type="match status" value="1"/>
</dbReference>
<dbReference type="InterPro" id="IPR049125">
    <property type="entry name" value="FAN1-like_WH"/>
</dbReference>
<organism evidence="12 13">
    <name type="scientific">Vibrio tubiashii ATCC 19109</name>
    <dbReference type="NCBI Taxonomy" id="1051646"/>
    <lineage>
        <taxon>Bacteria</taxon>
        <taxon>Pseudomonadati</taxon>
        <taxon>Pseudomonadota</taxon>
        <taxon>Gammaproteobacteria</taxon>
        <taxon>Vibrionales</taxon>
        <taxon>Vibrionaceae</taxon>
        <taxon>Vibrio</taxon>
        <taxon>Vibrio oreintalis group</taxon>
    </lineage>
</organism>
<evidence type="ECO:0000256" key="3">
    <source>
        <dbReference type="ARBA" id="ARBA00001946"/>
    </source>
</evidence>
<evidence type="ECO:0000256" key="1">
    <source>
        <dbReference type="ARBA" id="ARBA00000983"/>
    </source>
</evidence>
<dbReference type="Gene3D" id="3.40.1350.10">
    <property type="match status" value="1"/>
</dbReference>
<keyword evidence="7" id="KW-0479">Metal-binding</keyword>
<evidence type="ECO:0000313" key="13">
    <source>
        <dbReference type="Proteomes" id="UP000003836"/>
    </source>
</evidence>
<dbReference type="PANTHER" id="PTHR15749">
    <property type="entry name" value="FANCONI-ASSOCIATED NUCLEASE 1"/>
    <property type="match status" value="1"/>
</dbReference>
<dbReference type="Pfam" id="PF08774">
    <property type="entry name" value="VRR_NUC"/>
    <property type="match status" value="1"/>
</dbReference>
<protein>
    <recommendedName>
        <fullName evidence="5">phosphodiesterase I</fullName>
        <ecNumber evidence="5">3.1.4.1</ecNumber>
    </recommendedName>
</protein>
<comment type="cofactor">
    <cofactor evidence="2">
        <name>Mn(2+)</name>
        <dbReference type="ChEBI" id="CHEBI:29035"/>
    </cofactor>
</comment>
<name>A0ABP2LJE6_9VIBR</name>
<evidence type="ECO:0000256" key="8">
    <source>
        <dbReference type="ARBA" id="ARBA00022801"/>
    </source>
</evidence>
<evidence type="ECO:0000256" key="9">
    <source>
        <dbReference type="ARBA" id="ARBA00022842"/>
    </source>
</evidence>
<dbReference type="InterPro" id="IPR014883">
    <property type="entry name" value="VRR_NUC"/>
</dbReference>
<comment type="cofactor">
    <cofactor evidence="3">
        <name>Mg(2+)</name>
        <dbReference type="ChEBI" id="CHEBI:18420"/>
    </cofactor>
</comment>
<evidence type="ECO:0000256" key="6">
    <source>
        <dbReference type="ARBA" id="ARBA00022722"/>
    </source>
</evidence>
<proteinExistence type="inferred from homology"/>
<dbReference type="InterPro" id="IPR033315">
    <property type="entry name" value="Fan1-like"/>
</dbReference>
<comment type="similarity">
    <text evidence="4">Belongs to the FAN1 family.</text>
</comment>
<comment type="catalytic activity">
    <reaction evidence="1">
        <text>Hydrolytically removes 5'-nucleotides successively from the 3'-hydroxy termini of 3'-hydroxy-terminated oligonucleotides.</text>
        <dbReference type="EC" id="3.1.4.1"/>
    </reaction>
</comment>
<dbReference type="InterPro" id="IPR011856">
    <property type="entry name" value="tRNA_endonuc-like_dom_sf"/>
</dbReference>
<feature type="domain" description="VRR-NUC" evidence="11">
    <location>
        <begin position="429"/>
        <end position="541"/>
    </location>
</feature>
<keyword evidence="13" id="KW-1185">Reference proteome</keyword>
<gene>
    <name evidence="12" type="ORF">VITU9109_09642</name>
</gene>
<dbReference type="PANTHER" id="PTHR15749:SF4">
    <property type="entry name" value="FANCONI-ASSOCIATED NUCLEASE 1"/>
    <property type="match status" value="1"/>
</dbReference>
<evidence type="ECO:0000313" key="12">
    <source>
        <dbReference type="EMBL" id="EGU53583.1"/>
    </source>
</evidence>